<name>A0A7R8WCL5_9CRUS</name>
<dbReference type="EMBL" id="OB660953">
    <property type="protein sequence ID" value="CAD7226865.1"/>
    <property type="molecule type" value="Genomic_DNA"/>
</dbReference>
<reference evidence="2" key="1">
    <citation type="submission" date="2020-11" db="EMBL/GenBank/DDBJ databases">
        <authorList>
            <person name="Tran Van P."/>
        </authorList>
    </citation>
    <scope>NUCLEOTIDE SEQUENCE</scope>
</reference>
<accession>A0A7R8WCL5</accession>
<gene>
    <name evidence="2" type="ORF">CTOB1V02_LOCUS4779</name>
</gene>
<proteinExistence type="predicted"/>
<sequence length="111" mass="12066">MMGESKEDFSLDDNSCPNDGEKTEEFNNAADGTPVPIVGEKLAETIVSSTGEHDENKKEDISHEDDVDVFARKIFIGGIAWKTTEVRLPSDFCGSLENSVFSASSETVFDG</sequence>
<evidence type="ECO:0000256" key="1">
    <source>
        <dbReference type="SAM" id="MobiDB-lite"/>
    </source>
</evidence>
<evidence type="ECO:0000313" key="2">
    <source>
        <dbReference type="EMBL" id="CAD7226865.1"/>
    </source>
</evidence>
<organism evidence="2">
    <name type="scientific">Cyprideis torosa</name>
    <dbReference type="NCBI Taxonomy" id="163714"/>
    <lineage>
        <taxon>Eukaryota</taxon>
        <taxon>Metazoa</taxon>
        <taxon>Ecdysozoa</taxon>
        <taxon>Arthropoda</taxon>
        <taxon>Crustacea</taxon>
        <taxon>Oligostraca</taxon>
        <taxon>Ostracoda</taxon>
        <taxon>Podocopa</taxon>
        <taxon>Podocopida</taxon>
        <taxon>Cytherocopina</taxon>
        <taxon>Cytheroidea</taxon>
        <taxon>Cytherideidae</taxon>
        <taxon>Cyprideis</taxon>
    </lineage>
</organism>
<dbReference type="AlphaFoldDB" id="A0A7R8WCL5"/>
<protein>
    <submittedName>
        <fullName evidence="2">Uncharacterized protein</fullName>
    </submittedName>
</protein>
<feature type="region of interest" description="Disordered" evidence="1">
    <location>
        <begin position="1"/>
        <end position="35"/>
    </location>
</feature>